<dbReference type="GO" id="GO:0003824">
    <property type="term" value="F:catalytic activity"/>
    <property type="evidence" value="ECO:0007669"/>
    <property type="project" value="TreeGrafter"/>
</dbReference>
<dbReference type="PANTHER" id="PTHR33336:SF3">
    <property type="entry name" value="ABM DOMAIN-CONTAINING PROTEIN"/>
    <property type="match status" value="1"/>
</dbReference>
<evidence type="ECO:0000313" key="3">
    <source>
        <dbReference type="Proteomes" id="UP000813427"/>
    </source>
</evidence>
<dbReference type="InterPro" id="IPR050744">
    <property type="entry name" value="AI-2_Isomerase_LsrG"/>
</dbReference>
<dbReference type="InterPro" id="IPR007138">
    <property type="entry name" value="ABM_dom"/>
</dbReference>
<dbReference type="Pfam" id="PF03992">
    <property type="entry name" value="ABM"/>
    <property type="match status" value="1"/>
</dbReference>
<feature type="domain" description="ABM" evidence="1">
    <location>
        <begin position="51"/>
        <end position="138"/>
    </location>
</feature>
<dbReference type="EMBL" id="JAGPXF010000004">
    <property type="protein sequence ID" value="KAH7245441.1"/>
    <property type="molecule type" value="Genomic_DNA"/>
</dbReference>
<evidence type="ECO:0000313" key="2">
    <source>
        <dbReference type="EMBL" id="KAH7245441.1"/>
    </source>
</evidence>
<organism evidence="2 3">
    <name type="scientific">Fusarium tricinctum</name>
    <dbReference type="NCBI Taxonomy" id="61284"/>
    <lineage>
        <taxon>Eukaryota</taxon>
        <taxon>Fungi</taxon>
        <taxon>Dikarya</taxon>
        <taxon>Ascomycota</taxon>
        <taxon>Pezizomycotina</taxon>
        <taxon>Sordariomycetes</taxon>
        <taxon>Hypocreomycetidae</taxon>
        <taxon>Hypocreales</taxon>
        <taxon>Nectriaceae</taxon>
        <taxon>Fusarium</taxon>
        <taxon>Fusarium tricinctum species complex</taxon>
    </lineage>
</organism>
<keyword evidence="3" id="KW-1185">Reference proteome</keyword>
<dbReference type="AlphaFoldDB" id="A0A8K0RVD9"/>
<dbReference type="PANTHER" id="PTHR33336">
    <property type="entry name" value="QUINOL MONOOXYGENASE YGIN-RELATED"/>
    <property type="match status" value="1"/>
</dbReference>
<sequence length="154" mass="17260">MVPIGTKGFGDITSGHYMLPRTLRKNIIPSFRVNIRLPQLYTMASYTSGEYFSVSTIAVNPDKIQEAHACLAEVAEATAKEEGAKIYRFYKTEGKDEFVCMEKFTSRDAYAAHVHSDHVREWAKKYLDSGIFVGSFEFHPLDKQGPGAGGFDRP</sequence>
<dbReference type="PROSITE" id="PS51725">
    <property type="entry name" value="ABM"/>
    <property type="match status" value="1"/>
</dbReference>
<dbReference type="OrthoDB" id="5183915at2759"/>
<evidence type="ECO:0000259" key="1">
    <source>
        <dbReference type="PROSITE" id="PS51725"/>
    </source>
</evidence>
<comment type="caution">
    <text evidence="2">The sequence shown here is derived from an EMBL/GenBank/DDBJ whole genome shotgun (WGS) entry which is preliminary data.</text>
</comment>
<dbReference type="Gene3D" id="3.30.70.100">
    <property type="match status" value="1"/>
</dbReference>
<accession>A0A8K0RVD9</accession>
<reference evidence="2" key="1">
    <citation type="journal article" date="2021" name="Nat. Commun.">
        <title>Genetic determinants of endophytism in the Arabidopsis root mycobiome.</title>
        <authorList>
            <person name="Mesny F."/>
            <person name="Miyauchi S."/>
            <person name="Thiergart T."/>
            <person name="Pickel B."/>
            <person name="Atanasova L."/>
            <person name="Karlsson M."/>
            <person name="Huettel B."/>
            <person name="Barry K.W."/>
            <person name="Haridas S."/>
            <person name="Chen C."/>
            <person name="Bauer D."/>
            <person name="Andreopoulos W."/>
            <person name="Pangilinan J."/>
            <person name="LaButti K."/>
            <person name="Riley R."/>
            <person name="Lipzen A."/>
            <person name="Clum A."/>
            <person name="Drula E."/>
            <person name="Henrissat B."/>
            <person name="Kohler A."/>
            <person name="Grigoriev I.V."/>
            <person name="Martin F.M."/>
            <person name="Hacquard S."/>
        </authorList>
    </citation>
    <scope>NUCLEOTIDE SEQUENCE</scope>
    <source>
        <strain evidence="2">MPI-SDFR-AT-0068</strain>
    </source>
</reference>
<dbReference type="SUPFAM" id="SSF54909">
    <property type="entry name" value="Dimeric alpha+beta barrel"/>
    <property type="match status" value="1"/>
</dbReference>
<gene>
    <name evidence="2" type="ORF">BKA59DRAFT_475811</name>
</gene>
<dbReference type="InterPro" id="IPR011008">
    <property type="entry name" value="Dimeric_a/b-barrel"/>
</dbReference>
<dbReference type="Proteomes" id="UP000813427">
    <property type="component" value="Unassembled WGS sequence"/>
</dbReference>
<protein>
    <recommendedName>
        <fullName evidence="1">ABM domain-containing protein</fullName>
    </recommendedName>
</protein>
<proteinExistence type="predicted"/>
<name>A0A8K0RVD9_9HYPO</name>